<comment type="caution">
    <text evidence="1">The sequence shown here is derived from an EMBL/GenBank/DDBJ whole genome shotgun (WGS) entry which is preliminary data.</text>
</comment>
<reference evidence="1 2" key="1">
    <citation type="submission" date="2019-03" db="EMBL/GenBank/DDBJ databases">
        <title>First draft genome of Liparis tanakae, snailfish: a comprehensive survey of snailfish specific genes.</title>
        <authorList>
            <person name="Kim W."/>
            <person name="Song I."/>
            <person name="Jeong J.-H."/>
            <person name="Kim D."/>
            <person name="Kim S."/>
            <person name="Ryu S."/>
            <person name="Song J.Y."/>
            <person name="Lee S.K."/>
        </authorList>
    </citation>
    <scope>NUCLEOTIDE SEQUENCE [LARGE SCALE GENOMIC DNA]</scope>
    <source>
        <tissue evidence="1">Muscle</tissue>
    </source>
</reference>
<sequence length="108" mass="11884">MPKEWMLVIQHCHHRPTKSGESQSTMEKGMAYHSTRHLKQVAFPKQSGCRGNPMIFFTFKKACWVLDPCLTGALTAALLSTPLTYDAVVVKDSSLANNCTKARAATSA</sequence>
<keyword evidence="2" id="KW-1185">Reference proteome</keyword>
<protein>
    <submittedName>
        <fullName evidence="1">Uncharacterized protein</fullName>
    </submittedName>
</protein>
<dbReference type="EMBL" id="SRLO01000695">
    <property type="protein sequence ID" value="TNN48495.1"/>
    <property type="molecule type" value="Genomic_DNA"/>
</dbReference>
<name>A0A4Z2G5Z1_9TELE</name>
<dbReference type="Proteomes" id="UP000314294">
    <property type="component" value="Unassembled WGS sequence"/>
</dbReference>
<organism evidence="1 2">
    <name type="scientific">Liparis tanakae</name>
    <name type="common">Tanaka's snailfish</name>
    <dbReference type="NCBI Taxonomy" id="230148"/>
    <lineage>
        <taxon>Eukaryota</taxon>
        <taxon>Metazoa</taxon>
        <taxon>Chordata</taxon>
        <taxon>Craniata</taxon>
        <taxon>Vertebrata</taxon>
        <taxon>Euteleostomi</taxon>
        <taxon>Actinopterygii</taxon>
        <taxon>Neopterygii</taxon>
        <taxon>Teleostei</taxon>
        <taxon>Neoteleostei</taxon>
        <taxon>Acanthomorphata</taxon>
        <taxon>Eupercaria</taxon>
        <taxon>Perciformes</taxon>
        <taxon>Cottioidei</taxon>
        <taxon>Cottales</taxon>
        <taxon>Liparidae</taxon>
        <taxon>Liparis</taxon>
    </lineage>
</organism>
<dbReference type="AlphaFoldDB" id="A0A4Z2G5Z1"/>
<evidence type="ECO:0000313" key="2">
    <source>
        <dbReference type="Proteomes" id="UP000314294"/>
    </source>
</evidence>
<gene>
    <name evidence="1" type="ORF">EYF80_041326</name>
</gene>
<evidence type="ECO:0000313" key="1">
    <source>
        <dbReference type="EMBL" id="TNN48495.1"/>
    </source>
</evidence>
<accession>A0A4Z2G5Z1</accession>
<proteinExistence type="predicted"/>